<dbReference type="AlphaFoldDB" id="A0A371HDW9"/>
<keyword evidence="2" id="KW-1185">Reference proteome</keyword>
<reference evidence="1" key="1">
    <citation type="submission" date="2018-05" db="EMBL/GenBank/DDBJ databases">
        <title>Draft genome of Mucuna pruriens seed.</title>
        <authorList>
            <person name="Nnadi N.E."/>
            <person name="Vos R."/>
            <person name="Hasami M.H."/>
            <person name="Devisetty U.K."/>
            <person name="Aguiy J.C."/>
        </authorList>
    </citation>
    <scope>NUCLEOTIDE SEQUENCE [LARGE SCALE GENOMIC DNA]</scope>
    <source>
        <strain evidence="1">JCA_2017</strain>
    </source>
</reference>
<evidence type="ECO:0000313" key="1">
    <source>
        <dbReference type="EMBL" id="RDY00904.1"/>
    </source>
</evidence>
<accession>A0A371HDW9</accession>
<evidence type="ECO:0000313" key="2">
    <source>
        <dbReference type="Proteomes" id="UP000257109"/>
    </source>
</evidence>
<protein>
    <submittedName>
        <fullName evidence="1">Uncharacterized protein</fullName>
    </submittedName>
</protein>
<sequence>MLTTQVLGQRSMCIFVYNSEMVEKV</sequence>
<organism evidence="1 2">
    <name type="scientific">Mucuna pruriens</name>
    <name type="common">Velvet bean</name>
    <name type="synonym">Dolichos pruriens</name>
    <dbReference type="NCBI Taxonomy" id="157652"/>
    <lineage>
        <taxon>Eukaryota</taxon>
        <taxon>Viridiplantae</taxon>
        <taxon>Streptophyta</taxon>
        <taxon>Embryophyta</taxon>
        <taxon>Tracheophyta</taxon>
        <taxon>Spermatophyta</taxon>
        <taxon>Magnoliopsida</taxon>
        <taxon>eudicotyledons</taxon>
        <taxon>Gunneridae</taxon>
        <taxon>Pentapetalae</taxon>
        <taxon>rosids</taxon>
        <taxon>fabids</taxon>
        <taxon>Fabales</taxon>
        <taxon>Fabaceae</taxon>
        <taxon>Papilionoideae</taxon>
        <taxon>50 kb inversion clade</taxon>
        <taxon>NPAAA clade</taxon>
        <taxon>indigoferoid/millettioid clade</taxon>
        <taxon>Phaseoleae</taxon>
        <taxon>Mucuna</taxon>
    </lineage>
</organism>
<name>A0A371HDW9_MUCPR</name>
<dbReference type="EMBL" id="QJKJ01002878">
    <property type="protein sequence ID" value="RDY00904.1"/>
    <property type="molecule type" value="Genomic_DNA"/>
</dbReference>
<gene>
    <name evidence="1" type="ORF">CR513_15847</name>
</gene>
<comment type="caution">
    <text evidence="1">The sequence shown here is derived from an EMBL/GenBank/DDBJ whole genome shotgun (WGS) entry which is preliminary data.</text>
</comment>
<proteinExistence type="predicted"/>
<dbReference type="Proteomes" id="UP000257109">
    <property type="component" value="Unassembled WGS sequence"/>
</dbReference>